<keyword evidence="7" id="KW-0325">Glycoprotein</keyword>
<reference evidence="10" key="1">
    <citation type="submission" date="2013-02" db="EMBL/GenBank/DDBJ databases">
        <authorList>
            <person name="Cross G.A.M."/>
            <person name="Kim H.-S."/>
            <person name="Wickstead B."/>
        </authorList>
    </citation>
    <scope>NUCLEOTIDE SEQUENCE</scope>
    <source>
        <strain evidence="10">Lister 427</strain>
    </source>
</reference>
<reference evidence="10" key="2">
    <citation type="journal article" date="2014" name="Mol. Biochem. Parasitol.">
        <title>Capturing the variant surface glycoprotein repertoire (the VSGnome) of Trypanosoma brucei Lister 427.</title>
        <authorList>
            <person name="Cross G.A."/>
            <person name="Kim H.S."/>
            <person name="Wickstead B."/>
        </authorList>
    </citation>
    <scope>NUCLEOTIDE SEQUENCE</scope>
    <source>
        <strain evidence="10">Lister 427</strain>
    </source>
</reference>
<evidence type="ECO:0000256" key="6">
    <source>
        <dbReference type="ARBA" id="ARBA00023136"/>
    </source>
</evidence>
<dbReference type="InterPro" id="IPR025932">
    <property type="entry name" value="Trypano_VSG_B_N_dom"/>
</dbReference>
<dbReference type="VEuPathDB" id="TriTrypDB:Tb427_000156600"/>
<keyword evidence="4" id="KW-0336">GPI-anchor</keyword>
<comment type="subcellular location">
    <subcellularLocation>
        <location evidence="2">Cell membrane</location>
        <topology evidence="2">Lipid-anchor</topology>
        <topology evidence="2">GPI-anchor</topology>
    </subcellularLocation>
</comment>
<name>M4T9P3_9TRYP</name>
<evidence type="ECO:0000259" key="9">
    <source>
        <dbReference type="Pfam" id="PF13206"/>
    </source>
</evidence>
<keyword evidence="3" id="KW-1003">Cell membrane</keyword>
<evidence type="ECO:0000256" key="8">
    <source>
        <dbReference type="ARBA" id="ARBA00023288"/>
    </source>
</evidence>
<feature type="domain" description="Trypanosome variant surface glycoprotein B-type N-terminal" evidence="9">
    <location>
        <begin position="10"/>
        <end position="276"/>
    </location>
</feature>
<evidence type="ECO:0000256" key="5">
    <source>
        <dbReference type="ARBA" id="ARBA00022729"/>
    </source>
</evidence>
<dbReference type="GO" id="GO:0005886">
    <property type="term" value="C:plasma membrane"/>
    <property type="evidence" value="ECO:0007669"/>
    <property type="project" value="UniProtKB-SubCell"/>
</dbReference>
<keyword evidence="8" id="KW-0449">Lipoprotein</keyword>
<proteinExistence type="predicted"/>
<evidence type="ECO:0000256" key="2">
    <source>
        <dbReference type="ARBA" id="ARBA00004609"/>
    </source>
</evidence>
<sequence>MTKVEPMETSPAGTHSDRKNMWSRWAAIEADLAKLGREEAMLKAYNLETTWTDQKELIRQQVAANADAALEATTLSEPKPTEADDNALTTAINTAIYGAGKDAGKDVDQQALTGQTGQAYASSCGKDAAVTESKTLAHAVACVCGTAQAKNNEEPCIANGAGNVQWEASDVPQEQKWAKIQAACPKVTPQPLTATRIRSAVAAASGAIITDGTHASIGHMDTDCDDHSNTECPRLTNAEQNDGDPLTKVLWLQQFTAVATKLDQRQKYNIALTKKRKTYKPSTGK</sequence>
<evidence type="ECO:0000313" key="10">
    <source>
        <dbReference type="EMBL" id="AGH59625.1"/>
    </source>
</evidence>
<feature type="non-terminal residue" evidence="10">
    <location>
        <position position="1"/>
    </location>
</feature>
<comment type="function">
    <text evidence="1">VSG forms a coat on the surface of the parasite. The trypanosome evades the immune response of the host by expressing a series of antigenically distinct VSGs from an estimated 1000 VSG genes.</text>
</comment>
<dbReference type="EMBL" id="KC612194">
    <property type="protein sequence ID" value="AGH59625.1"/>
    <property type="molecule type" value="Genomic_DNA"/>
</dbReference>
<evidence type="ECO:0000256" key="4">
    <source>
        <dbReference type="ARBA" id="ARBA00022622"/>
    </source>
</evidence>
<evidence type="ECO:0000256" key="7">
    <source>
        <dbReference type="ARBA" id="ARBA00023180"/>
    </source>
</evidence>
<dbReference type="AlphaFoldDB" id="M4T9P3"/>
<accession>M4T9P3</accession>
<keyword evidence="5" id="KW-0732">Signal</keyword>
<organism evidence="10">
    <name type="scientific">Trypanosoma brucei</name>
    <dbReference type="NCBI Taxonomy" id="5691"/>
    <lineage>
        <taxon>Eukaryota</taxon>
        <taxon>Discoba</taxon>
        <taxon>Euglenozoa</taxon>
        <taxon>Kinetoplastea</taxon>
        <taxon>Metakinetoplastina</taxon>
        <taxon>Trypanosomatida</taxon>
        <taxon>Trypanosomatidae</taxon>
        <taxon>Trypanosoma</taxon>
    </lineage>
</organism>
<evidence type="ECO:0000256" key="3">
    <source>
        <dbReference type="ARBA" id="ARBA00022475"/>
    </source>
</evidence>
<dbReference type="GO" id="GO:0098552">
    <property type="term" value="C:side of membrane"/>
    <property type="evidence" value="ECO:0007669"/>
    <property type="project" value="UniProtKB-KW"/>
</dbReference>
<protein>
    <submittedName>
        <fullName evidence="10">Variant surface glycoprotein 3600</fullName>
    </submittedName>
</protein>
<dbReference type="Pfam" id="PF13206">
    <property type="entry name" value="VSG_B"/>
    <property type="match status" value="1"/>
</dbReference>
<evidence type="ECO:0000256" key="1">
    <source>
        <dbReference type="ARBA" id="ARBA00002523"/>
    </source>
</evidence>
<keyword evidence="6" id="KW-0472">Membrane</keyword>